<dbReference type="PROSITE" id="PS51074">
    <property type="entry name" value="DPH_MB"/>
    <property type="match status" value="1"/>
</dbReference>
<dbReference type="SUPFAM" id="SSF144217">
    <property type="entry name" value="CSL zinc finger"/>
    <property type="match status" value="1"/>
</dbReference>
<dbReference type="CDD" id="cd06257">
    <property type="entry name" value="DnaJ"/>
    <property type="match status" value="1"/>
</dbReference>
<evidence type="ECO:0000256" key="8">
    <source>
        <dbReference type="ARBA" id="ARBA00022723"/>
    </source>
</evidence>
<gene>
    <name evidence="15" type="ORF">L873DRAFT_1848633</name>
</gene>
<evidence type="ECO:0000256" key="3">
    <source>
        <dbReference type="ARBA" id="ARBA00004496"/>
    </source>
</evidence>
<evidence type="ECO:0000256" key="2">
    <source>
        <dbReference type="ARBA" id="ARBA00004123"/>
    </source>
</evidence>
<evidence type="ECO:0000256" key="12">
    <source>
        <dbReference type="SAM" id="MobiDB-lite"/>
    </source>
</evidence>
<dbReference type="Gene3D" id="3.10.660.10">
    <property type="entry name" value="DPH Zinc finger"/>
    <property type="match status" value="1"/>
</dbReference>
<dbReference type="Gene3D" id="1.10.287.110">
    <property type="entry name" value="DnaJ domain"/>
    <property type="match status" value="1"/>
</dbReference>
<keyword evidence="8" id="KW-0479">Metal-binding</keyword>
<evidence type="ECO:0000259" key="14">
    <source>
        <dbReference type="PROSITE" id="PS51074"/>
    </source>
</evidence>
<dbReference type="GO" id="GO:0017183">
    <property type="term" value="P:protein histidyl modification to diphthamide"/>
    <property type="evidence" value="ECO:0007669"/>
    <property type="project" value="UniProtKB-UniPathway"/>
</dbReference>
<dbReference type="InterPro" id="IPR007872">
    <property type="entry name" value="DPH_MB_dom"/>
</dbReference>
<comment type="function">
    <text evidence="1">Required for the first step of diphthamide biosynthesis, the transfer of 3-amino-3-carboxypropyl from S-adenosyl-L-methionine to a histidine residue. Diphthamide is a post-translational modification of histidine which occurs in elongation factor 2.</text>
</comment>
<evidence type="ECO:0000256" key="4">
    <source>
        <dbReference type="ARBA" id="ARBA00005156"/>
    </source>
</evidence>
<dbReference type="PANTHER" id="PTHR21454">
    <property type="entry name" value="DPH3 HOMOLOG-RELATED"/>
    <property type="match status" value="1"/>
</dbReference>
<dbReference type="InterPro" id="IPR001623">
    <property type="entry name" value="DnaJ_domain"/>
</dbReference>
<dbReference type="EMBL" id="ML120514">
    <property type="protein sequence ID" value="RPA90803.1"/>
    <property type="molecule type" value="Genomic_DNA"/>
</dbReference>
<evidence type="ECO:0000256" key="11">
    <source>
        <dbReference type="ARBA" id="ARBA00023242"/>
    </source>
</evidence>
<evidence type="ECO:0000313" key="15">
    <source>
        <dbReference type="EMBL" id="RPA90803.1"/>
    </source>
</evidence>
<dbReference type="PROSITE" id="PS50076">
    <property type="entry name" value="DNAJ_2"/>
    <property type="match status" value="1"/>
</dbReference>
<evidence type="ECO:0000256" key="9">
    <source>
        <dbReference type="ARBA" id="ARBA00022833"/>
    </source>
</evidence>
<keyword evidence="16" id="KW-1185">Reference proteome</keyword>
<evidence type="ECO:0000256" key="10">
    <source>
        <dbReference type="ARBA" id="ARBA00023004"/>
    </source>
</evidence>
<dbReference type="PRINTS" id="PR00625">
    <property type="entry name" value="JDOMAIN"/>
</dbReference>
<feature type="domain" description="DPH-type MB" evidence="14">
    <location>
        <begin position="95"/>
        <end position="147"/>
    </location>
</feature>
<dbReference type="Pfam" id="PF00226">
    <property type="entry name" value="DnaJ"/>
    <property type="match status" value="1"/>
</dbReference>
<feature type="domain" description="J" evidence="13">
    <location>
        <begin position="7"/>
        <end position="83"/>
    </location>
</feature>
<evidence type="ECO:0000259" key="13">
    <source>
        <dbReference type="PROSITE" id="PS50076"/>
    </source>
</evidence>
<dbReference type="GO" id="GO:0005634">
    <property type="term" value="C:nucleus"/>
    <property type="evidence" value="ECO:0007669"/>
    <property type="project" value="UniProtKB-SubCell"/>
</dbReference>
<comment type="subcellular location">
    <subcellularLocation>
        <location evidence="3">Cytoplasm</location>
    </subcellularLocation>
    <subcellularLocation>
        <location evidence="2">Nucleus</location>
    </subcellularLocation>
</comment>
<feature type="compositionally biased region" description="Low complexity" evidence="12">
    <location>
        <begin position="12"/>
        <end position="28"/>
    </location>
</feature>
<dbReference type="InterPro" id="IPR036869">
    <property type="entry name" value="J_dom_sf"/>
</dbReference>
<reference evidence="15 16" key="1">
    <citation type="journal article" date="2018" name="Nat. Ecol. Evol.">
        <title>Pezizomycetes genomes reveal the molecular basis of ectomycorrhizal truffle lifestyle.</title>
        <authorList>
            <person name="Murat C."/>
            <person name="Payen T."/>
            <person name="Noel B."/>
            <person name="Kuo A."/>
            <person name="Morin E."/>
            <person name="Chen J."/>
            <person name="Kohler A."/>
            <person name="Krizsan K."/>
            <person name="Balestrini R."/>
            <person name="Da Silva C."/>
            <person name="Montanini B."/>
            <person name="Hainaut M."/>
            <person name="Levati E."/>
            <person name="Barry K.W."/>
            <person name="Belfiori B."/>
            <person name="Cichocki N."/>
            <person name="Clum A."/>
            <person name="Dockter R.B."/>
            <person name="Fauchery L."/>
            <person name="Guy J."/>
            <person name="Iotti M."/>
            <person name="Le Tacon F."/>
            <person name="Lindquist E.A."/>
            <person name="Lipzen A."/>
            <person name="Malagnac F."/>
            <person name="Mello A."/>
            <person name="Molinier V."/>
            <person name="Miyauchi S."/>
            <person name="Poulain J."/>
            <person name="Riccioni C."/>
            <person name="Rubini A."/>
            <person name="Sitrit Y."/>
            <person name="Splivallo R."/>
            <person name="Traeger S."/>
            <person name="Wang M."/>
            <person name="Zifcakova L."/>
            <person name="Wipf D."/>
            <person name="Zambonelli A."/>
            <person name="Paolocci F."/>
            <person name="Nowrousian M."/>
            <person name="Ottonello S."/>
            <person name="Baldrian P."/>
            <person name="Spatafora J.W."/>
            <person name="Henrissat B."/>
            <person name="Nagy L.G."/>
            <person name="Aury J.M."/>
            <person name="Wincker P."/>
            <person name="Grigoriev I.V."/>
            <person name="Bonfante P."/>
            <person name="Martin F.M."/>
        </authorList>
    </citation>
    <scope>NUCLEOTIDE SEQUENCE [LARGE SCALE GENOMIC DNA]</scope>
    <source>
        <strain evidence="15 16">120613-1</strain>
    </source>
</reference>
<dbReference type="InterPro" id="IPR044248">
    <property type="entry name" value="DPH3/4-like"/>
</dbReference>
<keyword evidence="7" id="KW-0963">Cytoplasm</keyword>
<sequence>MSPQQPTHYEILSLPAPAPSSSSSDSALTPEALKKAYRKALLHHHPDKSPSPQTKTFFSIDQITTAFTVLSNPASRSKYDQELHRQATTTGNGRVLQTVDLDDMQYDEGKEVWWRGCRCGEERGFVVTVGDLEDGKGGMKREGGKWW</sequence>
<proteinExistence type="inferred from homology"/>
<dbReference type="AlphaFoldDB" id="A0A3N4IX87"/>
<accession>A0A3N4IX87</accession>
<dbReference type="PANTHER" id="PTHR21454:SF46">
    <property type="entry name" value="DIPHTHAMIDE BIOSYNTHESIS PROTEIN 4"/>
    <property type="match status" value="1"/>
</dbReference>
<dbReference type="GO" id="GO:0005737">
    <property type="term" value="C:cytoplasm"/>
    <property type="evidence" value="ECO:0007669"/>
    <property type="project" value="UniProtKB-SubCell"/>
</dbReference>
<dbReference type="Pfam" id="PF05207">
    <property type="entry name" value="Zn_ribbon_CSL"/>
    <property type="match status" value="1"/>
</dbReference>
<keyword evidence="11" id="KW-0539">Nucleus</keyword>
<evidence type="ECO:0000256" key="6">
    <source>
        <dbReference type="ARBA" id="ARBA00021797"/>
    </source>
</evidence>
<comment type="pathway">
    <text evidence="4">Protein modification; peptidyl-diphthamide biosynthesis.</text>
</comment>
<evidence type="ECO:0000313" key="16">
    <source>
        <dbReference type="Proteomes" id="UP000276215"/>
    </source>
</evidence>
<evidence type="ECO:0000256" key="7">
    <source>
        <dbReference type="ARBA" id="ARBA00022490"/>
    </source>
</evidence>
<dbReference type="OrthoDB" id="445556at2759"/>
<feature type="region of interest" description="Disordered" evidence="12">
    <location>
        <begin position="1"/>
        <end position="29"/>
    </location>
</feature>
<protein>
    <recommendedName>
        <fullName evidence="6">Diphthamide biosynthesis protein 4</fullName>
    </recommendedName>
</protein>
<keyword evidence="9" id="KW-0862">Zinc</keyword>
<evidence type="ECO:0000256" key="5">
    <source>
        <dbReference type="ARBA" id="ARBA00006169"/>
    </source>
</evidence>
<dbReference type="UniPathway" id="UPA00559"/>
<evidence type="ECO:0000256" key="1">
    <source>
        <dbReference type="ARBA" id="ARBA00003474"/>
    </source>
</evidence>
<dbReference type="STRING" id="1336337.A0A3N4IX87"/>
<dbReference type="Proteomes" id="UP000276215">
    <property type="component" value="Unassembled WGS sequence"/>
</dbReference>
<keyword evidence="10" id="KW-0408">Iron</keyword>
<name>A0A3N4IX87_9PEZI</name>
<dbReference type="GO" id="GO:0046872">
    <property type="term" value="F:metal ion binding"/>
    <property type="evidence" value="ECO:0007669"/>
    <property type="project" value="UniProtKB-KW"/>
</dbReference>
<dbReference type="SUPFAM" id="SSF46565">
    <property type="entry name" value="Chaperone J-domain"/>
    <property type="match status" value="1"/>
</dbReference>
<organism evidence="15 16">
    <name type="scientific">Choiromyces venosus 120613-1</name>
    <dbReference type="NCBI Taxonomy" id="1336337"/>
    <lineage>
        <taxon>Eukaryota</taxon>
        <taxon>Fungi</taxon>
        <taxon>Dikarya</taxon>
        <taxon>Ascomycota</taxon>
        <taxon>Pezizomycotina</taxon>
        <taxon>Pezizomycetes</taxon>
        <taxon>Pezizales</taxon>
        <taxon>Tuberaceae</taxon>
        <taxon>Choiromyces</taxon>
    </lineage>
</organism>
<comment type="similarity">
    <text evidence="5">Belongs to the DPH4 family.</text>
</comment>
<dbReference type="SMART" id="SM00271">
    <property type="entry name" value="DnaJ"/>
    <property type="match status" value="1"/>
</dbReference>
<dbReference type="InterPro" id="IPR036671">
    <property type="entry name" value="DPH_MB_sf"/>
</dbReference>